<dbReference type="InterPro" id="IPR039970">
    <property type="entry name" value="TF_Grauzone"/>
</dbReference>
<dbReference type="Proteomes" id="UP000315783">
    <property type="component" value="Unassembled WGS sequence"/>
</dbReference>
<feature type="region of interest" description="Disordered" evidence="1">
    <location>
        <begin position="55"/>
        <end position="78"/>
    </location>
</feature>
<sequence>MARNIAPSGTTVIAASGKGRISLHHEPDRRPDHAILIMSGPAIGASAAGPASVVDTAADASETTMSRESPNSAVSTDTAPGLPYLPFLDTGLKVFDIQIPEKLQQRFEDLQDVYTPALYNHILGKRRFLSSRRARNIDLAAYDFSMKWKYLGKRESVAELYLIVLCSPSAASKVRSFFGQSHVIQDLEPDFRVKVIKGMRRLMASTSDITAVAAQAGKQQSTICGRRLQLSQGEVTRVCTLGGIIMATTGTDESLFGLTAGHAVDEIMKLSRTDSVSGGSESDYQAESISSGDEEDSIGWSDSNVIFRSDVDDSVKTQKDFGQDCFDDYIGPVLHHSFQPNSAGANCDWALVTLERIVPLPNMLDAEIELSVFENSPKMEEGNMMALTSQGPQYGRLVRRTSGLFMPPGRKLVRTLDFIPEAGSSLSHGDSGAWVVHPTNGHVYGHLVAIDTLLEGYVMPLHESLQSIQEQLNATSVRLPSKEDLDRIFRTAEKSTDLEAEEKGNLFSYTSWLPGQRALSVTSQKPCTIMDHTSSHIYDPIDDPMGTSPDSSMDDSMQGLLPYPTPSSATWTTLPSKRTLTDHATLECTERNLTFRDLPTLQEHVELEHTRRPLLCVFHYAGCTSRFASKNEWKRHVTSQHLALRYWICTEGTCSQTRTRSRAASLPAFGLIFNRKDLYTHHIRRMHLAPEGSPVIGLTSKKPIPSEIEDRMRELQTNAARTRCELPQFMLCPATGCPSEFHGPNAWDDRMEHVACHLERAAAGEEPPVTFGGPGDWTLTDWAASEGVNVTRQTSDGAWTLRNPFRGEGRNSRRGRSTGSRGSVSSVSEWGAGLVANDELTQMAWPGTALAVREDGLWQENSVVHQ</sequence>
<feature type="compositionally biased region" description="Polar residues" evidence="1">
    <location>
        <begin position="61"/>
        <end position="78"/>
    </location>
</feature>
<organism evidence="2 3">
    <name type="scientific">Cordyceps javanica</name>
    <dbReference type="NCBI Taxonomy" id="43265"/>
    <lineage>
        <taxon>Eukaryota</taxon>
        <taxon>Fungi</taxon>
        <taxon>Dikarya</taxon>
        <taxon>Ascomycota</taxon>
        <taxon>Pezizomycotina</taxon>
        <taxon>Sordariomycetes</taxon>
        <taxon>Hypocreomycetidae</taxon>
        <taxon>Hypocreales</taxon>
        <taxon>Cordycipitaceae</taxon>
        <taxon>Cordyceps</taxon>
    </lineage>
</organism>
<dbReference type="STRING" id="43265.A0A545UUS3"/>
<dbReference type="PANTHER" id="PTHR23225">
    <property type="entry name" value="ZINC FINGER PROTEIN"/>
    <property type="match status" value="1"/>
</dbReference>
<evidence type="ECO:0000313" key="3">
    <source>
        <dbReference type="Proteomes" id="UP000315783"/>
    </source>
</evidence>
<dbReference type="GO" id="GO:0003700">
    <property type="term" value="F:DNA-binding transcription factor activity"/>
    <property type="evidence" value="ECO:0007669"/>
    <property type="project" value="InterPro"/>
</dbReference>
<evidence type="ECO:0000256" key="1">
    <source>
        <dbReference type="SAM" id="MobiDB-lite"/>
    </source>
</evidence>
<reference evidence="2 3" key="1">
    <citation type="journal article" date="2019" name="Appl. Microbiol. Biotechnol.">
        <title>Genome sequence of Isaria javanica and comparative genome analysis insights into family S53 peptidase evolution in fungal entomopathogens.</title>
        <authorList>
            <person name="Lin R."/>
            <person name="Zhang X."/>
            <person name="Xin B."/>
            <person name="Zou M."/>
            <person name="Gao Y."/>
            <person name="Qin F."/>
            <person name="Hu Q."/>
            <person name="Xie B."/>
            <person name="Cheng X."/>
        </authorList>
    </citation>
    <scope>NUCLEOTIDE SEQUENCE [LARGE SCALE GENOMIC DNA]</scope>
    <source>
        <strain evidence="2 3">IJ1G</strain>
    </source>
</reference>
<feature type="compositionally biased region" description="Low complexity" evidence="1">
    <location>
        <begin position="817"/>
        <end position="826"/>
    </location>
</feature>
<gene>
    <name evidence="2" type="ORF">IF1G_07792</name>
</gene>
<feature type="region of interest" description="Disordered" evidence="1">
    <location>
        <begin position="795"/>
        <end position="826"/>
    </location>
</feature>
<evidence type="ECO:0000313" key="2">
    <source>
        <dbReference type="EMBL" id="TQV93214.1"/>
    </source>
</evidence>
<dbReference type="PANTHER" id="PTHR23225:SF2">
    <property type="entry name" value="AT09679P-RELATED"/>
    <property type="match status" value="1"/>
</dbReference>
<feature type="compositionally biased region" description="Polar residues" evidence="1">
    <location>
        <begin position="273"/>
        <end position="285"/>
    </location>
</feature>
<feature type="region of interest" description="Disordered" evidence="1">
    <location>
        <begin position="272"/>
        <end position="297"/>
    </location>
</feature>
<dbReference type="OrthoDB" id="5388486at2759"/>
<keyword evidence="3" id="KW-1185">Reference proteome</keyword>
<dbReference type="EMBL" id="SPUK01000012">
    <property type="protein sequence ID" value="TQV93214.1"/>
    <property type="molecule type" value="Genomic_DNA"/>
</dbReference>
<protein>
    <submittedName>
        <fullName evidence="2">C2H2 finger domain-containing protein</fullName>
    </submittedName>
</protein>
<dbReference type="AlphaFoldDB" id="A0A545UUS3"/>
<name>A0A545UUS3_9HYPO</name>
<proteinExistence type="predicted"/>
<accession>A0A545UUS3</accession>
<comment type="caution">
    <text evidence="2">The sequence shown here is derived from an EMBL/GenBank/DDBJ whole genome shotgun (WGS) entry which is preliminary data.</text>
</comment>